<dbReference type="InterPro" id="IPR047260">
    <property type="entry name" value="ERCC1-like_central_dom"/>
</dbReference>
<dbReference type="GO" id="GO:0006302">
    <property type="term" value="P:double-strand break repair"/>
    <property type="evidence" value="ECO:0007669"/>
    <property type="project" value="UniProtKB-ARBA"/>
</dbReference>
<evidence type="ECO:0000256" key="3">
    <source>
        <dbReference type="ARBA" id="ARBA00022763"/>
    </source>
</evidence>
<evidence type="ECO:0000313" key="11">
    <source>
        <dbReference type="EMBL" id="JAQ16310.1"/>
    </source>
</evidence>
<dbReference type="NCBIfam" id="TIGR00597">
    <property type="entry name" value="rad10"/>
    <property type="match status" value="1"/>
</dbReference>
<feature type="compositionally biased region" description="Low complexity" evidence="9">
    <location>
        <begin position="16"/>
        <end position="32"/>
    </location>
</feature>
<accession>A0A146MCN6</accession>
<evidence type="ECO:0000256" key="5">
    <source>
        <dbReference type="ARBA" id="ARBA00023204"/>
    </source>
</evidence>
<dbReference type="CDD" id="cd22325">
    <property type="entry name" value="ERCC1_C-like"/>
    <property type="match status" value="1"/>
</dbReference>
<keyword evidence="3" id="KW-0227">DNA damage</keyword>
<dbReference type="GO" id="GO:0032204">
    <property type="term" value="P:regulation of telomere maintenance"/>
    <property type="evidence" value="ECO:0007669"/>
    <property type="project" value="UniProtKB-ARBA"/>
</dbReference>
<reference evidence="11" key="1">
    <citation type="journal article" date="2016" name="Gigascience">
        <title>De novo construction of an expanded transcriptome assembly for the western tarnished plant bug, Lygus hesperus.</title>
        <authorList>
            <person name="Tassone E.E."/>
            <person name="Geib S.M."/>
            <person name="Hall B."/>
            <person name="Fabrick J.A."/>
            <person name="Brent C.S."/>
            <person name="Hull J.J."/>
        </authorList>
    </citation>
    <scope>NUCLEOTIDE SEQUENCE</scope>
</reference>
<dbReference type="AlphaFoldDB" id="A0A146MCN6"/>
<dbReference type="GO" id="GO:0006289">
    <property type="term" value="P:nucleotide-excision repair"/>
    <property type="evidence" value="ECO:0007669"/>
    <property type="project" value="UniProtKB-ARBA"/>
</dbReference>
<dbReference type="GO" id="GO:0070522">
    <property type="term" value="C:ERCC4-ERCC1 complex"/>
    <property type="evidence" value="ECO:0007669"/>
    <property type="project" value="TreeGrafter"/>
</dbReference>
<evidence type="ECO:0000256" key="8">
    <source>
        <dbReference type="ARBA" id="ARBA00071993"/>
    </source>
</evidence>
<dbReference type="FunFam" id="1.10.150.20:FF:000017">
    <property type="entry name" value="DNA excision repair protein ERCC-1"/>
    <property type="match status" value="1"/>
</dbReference>
<evidence type="ECO:0000256" key="4">
    <source>
        <dbReference type="ARBA" id="ARBA00023125"/>
    </source>
</evidence>
<dbReference type="EMBL" id="GDHC01002319">
    <property type="protein sequence ID" value="JAQ16310.1"/>
    <property type="molecule type" value="Transcribed_RNA"/>
</dbReference>
<dbReference type="GO" id="GO:0006312">
    <property type="term" value="P:mitotic recombination"/>
    <property type="evidence" value="ECO:0007669"/>
    <property type="project" value="TreeGrafter"/>
</dbReference>
<evidence type="ECO:0000256" key="6">
    <source>
        <dbReference type="ARBA" id="ARBA00023242"/>
    </source>
</evidence>
<dbReference type="InterPro" id="IPR004579">
    <property type="entry name" value="ERCC1/RAD10/SWI10"/>
</dbReference>
<dbReference type="GO" id="GO:0003697">
    <property type="term" value="F:single-stranded DNA binding"/>
    <property type="evidence" value="ECO:0007669"/>
    <property type="project" value="TreeGrafter"/>
</dbReference>
<evidence type="ECO:0000256" key="9">
    <source>
        <dbReference type="SAM" id="MobiDB-lite"/>
    </source>
</evidence>
<dbReference type="Pfam" id="PF03834">
    <property type="entry name" value="Rad10"/>
    <property type="match status" value="1"/>
</dbReference>
<dbReference type="Gene3D" id="3.40.50.10130">
    <property type="match status" value="1"/>
</dbReference>
<dbReference type="SUPFAM" id="SSF47781">
    <property type="entry name" value="RuvA domain 2-like"/>
    <property type="match status" value="1"/>
</dbReference>
<dbReference type="PANTHER" id="PTHR12749">
    <property type="entry name" value="EXCISION REPAIR CROSS-COMPLEMENTING 1 ERCC1"/>
    <property type="match status" value="1"/>
</dbReference>
<organism evidence="11">
    <name type="scientific">Lygus hesperus</name>
    <name type="common">Western plant bug</name>
    <dbReference type="NCBI Taxonomy" id="30085"/>
    <lineage>
        <taxon>Eukaryota</taxon>
        <taxon>Metazoa</taxon>
        <taxon>Ecdysozoa</taxon>
        <taxon>Arthropoda</taxon>
        <taxon>Hexapoda</taxon>
        <taxon>Insecta</taxon>
        <taxon>Pterygota</taxon>
        <taxon>Neoptera</taxon>
        <taxon>Paraneoptera</taxon>
        <taxon>Hemiptera</taxon>
        <taxon>Heteroptera</taxon>
        <taxon>Panheteroptera</taxon>
        <taxon>Cimicomorpha</taxon>
        <taxon>Miridae</taxon>
        <taxon>Mirini</taxon>
        <taxon>Lygus</taxon>
    </lineage>
</organism>
<proteinExistence type="inferred from homology"/>
<comment type="similarity">
    <text evidence="2">Belongs to the ERCC1/RAD10/SWI10 family.</text>
</comment>
<comment type="function">
    <text evidence="7">Non-catalytic component of a structure-specific DNA repair endonuclease responsible for the 5'-incision during DNA repair. Responsible, in conjunction with SLX4, for the first step in the repair of interstrand cross-links (ICL). Participates in the processing of anaphase bridge-generating DNA structures, which consist in incompletely processed DNA lesions arising during S or G2 phase, and can result in cytokinesis failure. Also required for homology-directed repair (HDR) of DNA double-strand breaks, in conjunction with SLX4.</text>
</comment>
<dbReference type="GO" id="GO:0003684">
    <property type="term" value="F:damaged DNA binding"/>
    <property type="evidence" value="ECO:0007669"/>
    <property type="project" value="InterPro"/>
</dbReference>
<dbReference type="Gene3D" id="1.10.150.20">
    <property type="entry name" value="5' to 3' exonuclease, C-terminal subdomain"/>
    <property type="match status" value="1"/>
</dbReference>
<gene>
    <name evidence="11" type="primary">ERCC1_0</name>
    <name evidence="11" type="ORF">g.54915</name>
</gene>
<dbReference type="FunFam" id="3.40.50.10130:FF:000001">
    <property type="entry name" value="DNA excision repair protein ERCC-1"/>
    <property type="match status" value="1"/>
</dbReference>
<dbReference type="SUPFAM" id="SSF52980">
    <property type="entry name" value="Restriction endonuclease-like"/>
    <property type="match status" value="1"/>
</dbReference>
<protein>
    <recommendedName>
        <fullName evidence="8">DNA excision repair protein ERCC-1</fullName>
    </recommendedName>
</protein>
<dbReference type="GO" id="GO:0000110">
    <property type="term" value="C:nucleotide-excision repair factor 1 complex"/>
    <property type="evidence" value="ECO:0007669"/>
    <property type="project" value="TreeGrafter"/>
</dbReference>
<evidence type="ECO:0000259" key="10">
    <source>
        <dbReference type="Pfam" id="PF03834"/>
    </source>
</evidence>
<comment type="subcellular location">
    <subcellularLocation>
        <location evidence="1">Nucleus</location>
    </subcellularLocation>
</comment>
<name>A0A146MCN6_LYGHE</name>
<dbReference type="Pfam" id="PF14520">
    <property type="entry name" value="HHH_5"/>
    <property type="match status" value="1"/>
</dbReference>
<dbReference type="GO" id="GO:0070914">
    <property type="term" value="P:UV-damage excision repair"/>
    <property type="evidence" value="ECO:0007669"/>
    <property type="project" value="TreeGrafter"/>
</dbReference>
<feature type="domain" description="ERCC1-like central" evidence="10">
    <location>
        <begin position="55"/>
        <end position="169"/>
    </location>
</feature>
<keyword evidence="4" id="KW-0238">DNA-binding</keyword>
<dbReference type="InterPro" id="IPR011335">
    <property type="entry name" value="Restrct_endonuc-II-like"/>
</dbReference>
<evidence type="ECO:0000256" key="2">
    <source>
        <dbReference type="ARBA" id="ARBA00008283"/>
    </source>
</evidence>
<dbReference type="PANTHER" id="PTHR12749:SF0">
    <property type="entry name" value="DNA EXCISION REPAIR PROTEIN ERCC-1"/>
    <property type="match status" value="1"/>
</dbReference>
<sequence>LTNSAYSLVTMEKSSEASNSASAEPSGAPSGNGIPRSATGEPEKKILVTGSTGNTLLVNPKQRGNALLKFITGVIWEFDDAIVPDYVMGRTACALFLSLAYHNLKPDYINQRIKQLGKLYDLRVLLVLVDMPDPHFCLKHLTRVCLLTELTLMLAWSPEEAAKILQVYKQYEHKPPDAIMEKKESDARIKLASALTSIRSINKTDASTLLNNYGSLENIIKATPHSLALCPGLGQQKANRLYNALHTPFLKADKKPKSGIAKYFNT</sequence>
<keyword evidence="6" id="KW-0539">Nucleus</keyword>
<feature type="non-terminal residue" evidence="11">
    <location>
        <position position="1"/>
    </location>
</feature>
<evidence type="ECO:0000256" key="7">
    <source>
        <dbReference type="ARBA" id="ARBA00054210"/>
    </source>
</evidence>
<keyword evidence="5" id="KW-0234">DNA repair</keyword>
<feature type="region of interest" description="Disordered" evidence="9">
    <location>
        <begin position="1"/>
        <end position="42"/>
    </location>
</feature>
<evidence type="ECO:0000256" key="1">
    <source>
        <dbReference type="ARBA" id="ARBA00004123"/>
    </source>
</evidence>
<dbReference type="InterPro" id="IPR010994">
    <property type="entry name" value="RuvA_2-like"/>
</dbReference>